<dbReference type="GO" id="GO:0005886">
    <property type="term" value="C:plasma membrane"/>
    <property type="evidence" value="ECO:0007669"/>
    <property type="project" value="UniProtKB-SubCell"/>
</dbReference>
<evidence type="ECO:0000256" key="2">
    <source>
        <dbReference type="ARBA" id="ARBA00010663"/>
    </source>
</evidence>
<keyword evidence="4 14" id="KW-0812">Transmembrane</keyword>
<dbReference type="InterPro" id="IPR000276">
    <property type="entry name" value="GPCR_Rhodpsn"/>
</dbReference>
<evidence type="ECO:0000256" key="7">
    <source>
        <dbReference type="ARBA" id="ARBA00023136"/>
    </source>
</evidence>
<feature type="domain" description="G-protein coupled receptors family 1 profile" evidence="15">
    <location>
        <begin position="1"/>
        <end position="219"/>
    </location>
</feature>
<comment type="similarity">
    <text evidence="2">Belongs to the G-protein coupled receptor 1 family.</text>
</comment>
<sequence length="219" mass="24615">MSPIAILSELLPIQTPGKYKCREVWPSGASEQLFNILLLILLLIGPFVILVSTYTLVSRELYGANIFQAHCATNNHMNNSGHNVFAHTIPPEVVVNNTTTTSTIGADDYRDDSTYADVETTTSLNCRSISVSYDCKSGFINGLVTTSATTNRKLLIDTDCHKNVVRVKKLRLGNSRRVSTQLISKKRIIRMLCVLVLEFFICWTPVYVINIWALYWPKQ</sequence>
<dbReference type="PRINTS" id="PR00237">
    <property type="entry name" value="GPCRRHODOPSN"/>
</dbReference>
<dbReference type="Pfam" id="PF00001">
    <property type="entry name" value="7tm_1"/>
    <property type="match status" value="1"/>
</dbReference>
<evidence type="ECO:0000256" key="4">
    <source>
        <dbReference type="ARBA" id="ARBA00022692"/>
    </source>
</evidence>
<evidence type="ECO:0000256" key="3">
    <source>
        <dbReference type="ARBA" id="ARBA00022475"/>
    </source>
</evidence>
<keyword evidence="17" id="KW-1185">Reference proteome</keyword>
<dbReference type="InterPro" id="IPR017452">
    <property type="entry name" value="GPCR_Rhodpsn_7TM"/>
</dbReference>
<evidence type="ECO:0000259" key="15">
    <source>
        <dbReference type="PROSITE" id="PS50262"/>
    </source>
</evidence>
<evidence type="ECO:0000256" key="13">
    <source>
        <dbReference type="ARBA" id="ARBA00023288"/>
    </source>
</evidence>
<dbReference type="PANTHER" id="PTHR24238">
    <property type="entry name" value="G-PROTEIN COUPLED RECEPTOR"/>
    <property type="match status" value="1"/>
</dbReference>
<keyword evidence="7 14" id="KW-0472">Membrane</keyword>
<evidence type="ECO:0000256" key="10">
    <source>
        <dbReference type="ARBA" id="ARBA00023170"/>
    </source>
</evidence>
<keyword evidence="9" id="KW-1015">Disulfide bond</keyword>
<dbReference type="PROSITE" id="PS50262">
    <property type="entry name" value="G_PROTEIN_RECEP_F1_2"/>
    <property type="match status" value="1"/>
</dbReference>
<dbReference type="EMBL" id="CAJPVJ010014615">
    <property type="protein sequence ID" value="CAG2175451.1"/>
    <property type="molecule type" value="Genomic_DNA"/>
</dbReference>
<dbReference type="SUPFAM" id="SSF81321">
    <property type="entry name" value="Family A G protein-coupled receptor-like"/>
    <property type="match status" value="1"/>
</dbReference>
<dbReference type="InterPro" id="IPR009126">
    <property type="entry name" value="Cholcskin_rcpt"/>
</dbReference>
<proteinExistence type="inferred from homology"/>
<dbReference type="PRINTS" id="PR01822">
    <property type="entry name" value="CCYSTOKININR"/>
</dbReference>
<feature type="non-terminal residue" evidence="16">
    <location>
        <position position="1"/>
    </location>
</feature>
<keyword evidence="5 14" id="KW-1133">Transmembrane helix</keyword>
<keyword evidence="13" id="KW-0449">Lipoprotein</keyword>
<evidence type="ECO:0000256" key="5">
    <source>
        <dbReference type="ARBA" id="ARBA00022989"/>
    </source>
</evidence>
<accession>A0A7R9QV33</accession>
<dbReference type="Gene3D" id="1.20.1070.10">
    <property type="entry name" value="Rhodopsin 7-helix transmembrane proteins"/>
    <property type="match status" value="1"/>
</dbReference>
<organism evidence="16">
    <name type="scientific">Oppiella nova</name>
    <dbReference type="NCBI Taxonomy" id="334625"/>
    <lineage>
        <taxon>Eukaryota</taxon>
        <taxon>Metazoa</taxon>
        <taxon>Ecdysozoa</taxon>
        <taxon>Arthropoda</taxon>
        <taxon>Chelicerata</taxon>
        <taxon>Arachnida</taxon>
        <taxon>Acari</taxon>
        <taxon>Acariformes</taxon>
        <taxon>Sarcoptiformes</taxon>
        <taxon>Oribatida</taxon>
        <taxon>Brachypylina</taxon>
        <taxon>Oppioidea</taxon>
        <taxon>Oppiidae</taxon>
        <taxon>Oppiella</taxon>
    </lineage>
</organism>
<evidence type="ECO:0000256" key="8">
    <source>
        <dbReference type="ARBA" id="ARBA00023139"/>
    </source>
</evidence>
<keyword evidence="3" id="KW-1003">Cell membrane</keyword>
<name>A0A7R9QV33_9ACAR</name>
<gene>
    <name evidence="16" type="ORF">ONB1V03_LOCUS14888</name>
</gene>
<keyword evidence="12" id="KW-0807">Transducer</keyword>
<dbReference type="OrthoDB" id="10037617at2759"/>
<evidence type="ECO:0000256" key="1">
    <source>
        <dbReference type="ARBA" id="ARBA00004651"/>
    </source>
</evidence>
<dbReference type="AlphaFoldDB" id="A0A7R9QV33"/>
<reference evidence="16" key="1">
    <citation type="submission" date="2020-11" db="EMBL/GenBank/DDBJ databases">
        <authorList>
            <person name="Tran Van P."/>
        </authorList>
    </citation>
    <scope>NUCLEOTIDE SEQUENCE</scope>
</reference>
<keyword evidence="10" id="KW-0675">Receptor</keyword>
<keyword evidence="6" id="KW-0297">G-protein coupled receptor</keyword>
<comment type="subcellular location">
    <subcellularLocation>
        <location evidence="1">Cell membrane</location>
        <topology evidence="1">Multi-pass membrane protein</topology>
    </subcellularLocation>
</comment>
<evidence type="ECO:0000313" key="17">
    <source>
        <dbReference type="Proteomes" id="UP000728032"/>
    </source>
</evidence>
<dbReference type="PANTHER" id="PTHR24238:SF75">
    <property type="entry name" value="CHOLECYSTOKININ-LIKE RECEPTOR AT 17D1-RELATED"/>
    <property type="match status" value="1"/>
</dbReference>
<evidence type="ECO:0000256" key="9">
    <source>
        <dbReference type="ARBA" id="ARBA00023157"/>
    </source>
</evidence>
<keyword evidence="11" id="KW-0325">Glycoprotein</keyword>
<dbReference type="EMBL" id="OC929440">
    <property type="protein sequence ID" value="CAD7658265.1"/>
    <property type="molecule type" value="Genomic_DNA"/>
</dbReference>
<dbReference type="GO" id="GO:0008188">
    <property type="term" value="F:neuropeptide receptor activity"/>
    <property type="evidence" value="ECO:0007669"/>
    <property type="project" value="TreeGrafter"/>
</dbReference>
<keyword evidence="8" id="KW-0564">Palmitate</keyword>
<protein>
    <recommendedName>
        <fullName evidence="15">G-protein coupled receptors family 1 profile domain-containing protein</fullName>
    </recommendedName>
</protein>
<evidence type="ECO:0000313" key="16">
    <source>
        <dbReference type="EMBL" id="CAD7658265.1"/>
    </source>
</evidence>
<feature type="transmembrane region" description="Helical" evidence="14">
    <location>
        <begin position="33"/>
        <end position="57"/>
    </location>
</feature>
<evidence type="ECO:0000256" key="6">
    <source>
        <dbReference type="ARBA" id="ARBA00023040"/>
    </source>
</evidence>
<evidence type="ECO:0000256" key="12">
    <source>
        <dbReference type="ARBA" id="ARBA00023224"/>
    </source>
</evidence>
<feature type="transmembrane region" description="Helical" evidence="14">
    <location>
        <begin position="192"/>
        <end position="215"/>
    </location>
</feature>
<evidence type="ECO:0000256" key="14">
    <source>
        <dbReference type="SAM" id="Phobius"/>
    </source>
</evidence>
<dbReference type="Proteomes" id="UP000728032">
    <property type="component" value="Unassembled WGS sequence"/>
</dbReference>
<evidence type="ECO:0000256" key="11">
    <source>
        <dbReference type="ARBA" id="ARBA00023180"/>
    </source>
</evidence>